<gene>
    <name evidence="1" type="ORF">SAMN02745728_02302</name>
</gene>
<reference evidence="1 2" key="1">
    <citation type="submission" date="2016-12" db="EMBL/GenBank/DDBJ databases">
        <authorList>
            <person name="Song W.-J."/>
            <person name="Kurnit D.M."/>
        </authorList>
    </citation>
    <scope>NUCLEOTIDE SEQUENCE [LARGE SCALE GENOMIC DNA]</scope>
    <source>
        <strain evidence="1 2">DSM 11393</strain>
    </source>
</reference>
<evidence type="ECO:0000313" key="2">
    <source>
        <dbReference type="Proteomes" id="UP000186469"/>
    </source>
</evidence>
<dbReference type="AlphaFoldDB" id="A0A1M7TNT6"/>
<evidence type="ECO:0008006" key="3">
    <source>
        <dbReference type="Google" id="ProtNLM"/>
    </source>
</evidence>
<dbReference type="Proteomes" id="UP000186469">
    <property type="component" value="Unassembled WGS sequence"/>
</dbReference>
<dbReference type="InterPro" id="IPR036388">
    <property type="entry name" value="WH-like_DNA-bd_sf"/>
</dbReference>
<keyword evidence="2" id="KW-1185">Reference proteome</keyword>
<dbReference type="EMBL" id="FRDI01000017">
    <property type="protein sequence ID" value="SHN72336.1"/>
    <property type="molecule type" value="Genomic_DNA"/>
</dbReference>
<sequence>MSQQSLTATLLIQQYPALISQNQLAKIFGQHVQTIRRLARAGLLPFQNVSISGLEKKYKLEDVIRYLENPPITTVKRRGRPVGSKNSITKQPLLRKRSGLMNMVHGSDPTQ</sequence>
<proteinExistence type="predicted"/>
<evidence type="ECO:0000313" key="1">
    <source>
        <dbReference type="EMBL" id="SHN72336.1"/>
    </source>
</evidence>
<accession>A0A1M7TNT6</accession>
<dbReference type="RefSeq" id="WP_072697971.1">
    <property type="nucleotide sequence ID" value="NZ_FRDI01000017.1"/>
</dbReference>
<dbReference type="SUPFAM" id="SSF46955">
    <property type="entry name" value="Putative DNA-binding domain"/>
    <property type="match status" value="1"/>
</dbReference>
<dbReference type="InterPro" id="IPR009061">
    <property type="entry name" value="DNA-bd_dom_put_sf"/>
</dbReference>
<organism evidence="1 2">
    <name type="scientific">Desulfovibrio litoralis DSM 11393</name>
    <dbReference type="NCBI Taxonomy" id="1121455"/>
    <lineage>
        <taxon>Bacteria</taxon>
        <taxon>Pseudomonadati</taxon>
        <taxon>Thermodesulfobacteriota</taxon>
        <taxon>Desulfovibrionia</taxon>
        <taxon>Desulfovibrionales</taxon>
        <taxon>Desulfovibrionaceae</taxon>
        <taxon>Desulfovibrio</taxon>
    </lineage>
</organism>
<protein>
    <recommendedName>
        <fullName evidence="3">Helix-turn-helix domain-containing protein</fullName>
    </recommendedName>
</protein>
<name>A0A1M7TNT6_9BACT</name>
<dbReference type="Gene3D" id="1.10.10.10">
    <property type="entry name" value="Winged helix-like DNA-binding domain superfamily/Winged helix DNA-binding domain"/>
    <property type="match status" value="1"/>
</dbReference>
<dbReference type="OrthoDB" id="1849456at2"/>